<name>A0A919KMA0_9ACTN</name>
<dbReference type="EMBL" id="BNBO01000005">
    <property type="protein sequence ID" value="GHH63883.1"/>
    <property type="molecule type" value="Genomic_DNA"/>
</dbReference>
<sequence length="66" mass="6517">MATAAAPAARADTPGRRPANTSAGGCMPKGRTPPKGVRPSYGLLELPDQASPPAAPGSAEATSSSW</sequence>
<protein>
    <submittedName>
        <fullName evidence="2">Uncharacterized protein</fullName>
    </submittedName>
</protein>
<proteinExistence type="predicted"/>
<keyword evidence="3" id="KW-1185">Reference proteome</keyword>
<reference evidence="2" key="1">
    <citation type="journal article" date="2014" name="Int. J. Syst. Evol. Microbiol.">
        <title>Complete genome sequence of Corynebacterium casei LMG S-19264T (=DSM 44701T), isolated from a smear-ripened cheese.</title>
        <authorList>
            <consortium name="US DOE Joint Genome Institute (JGI-PGF)"/>
            <person name="Walter F."/>
            <person name="Albersmeier A."/>
            <person name="Kalinowski J."/>
            <person name="Ruckert C."/>
        </authorList>
    </citation>
    <scope>NUCLEOTIDE SEQUENCE</scope>
    <source>
        <strain evidence="2">JCM 4646</strain>
    </source>
</reference>
<feature type="compositionally biased region" description="Low complexity" evidence="1">
    <location>
        <begin position="56"/>
        <end position="66"/>
    </location>
</feature>
<evidence type="ECO:0000256" key="1">
    <source>
        <dbReference type="SAM" id="MobiDB-lite"/>
    </source>
</evidence>
<feature type="region of interest" description="Disordered" evidence="1">
    <location>
        <begin position="1"/>
        <end position="66"/>
    </location>
</feature>
<evidence type="ECO:0000313" key="2">
    <source>
        <dbReference type="EMBL" id="GHH63883.1"/>
    </source>
</evidence>
<dbReference type="Proteomes" id="UP000617734">
    <property type="component" value="Unassembled WGS sequence"/>
</dbReference>
<dbReference type="AlphaFoldDB" id="A0A919KMA0"/>
<reference evidence="2" key="2">
    <citation type="submission" date="2020-09" db="EMBL/GenBank/DDBJ databases">
        <authorList>
            <person name="Sun Q."/>
            <person name="Ohkuma M."/>
        </authorList>
    </citation>
    <scope>NUCLEOTIDE SEQUENCE</scope>
    <source>
        <strain evidence="2">JCM 4646</strain>
    </source>
</reference>
<comment type="caution">
    <text evidence="2">The sequence shown here is derived from an EMBL/GenBank/DDBJ whole genome shotgun (WGS) entry which is preliminary data.</text>
</comment>
<gene>
    <name evidence="2" type="ORF">GCM10018781_13880</name>
</gene>
<accession>A0A919KMA0</accession>
<feature type="compositionally biased region" description="Low complexity" evidence="1">
    <location>
        <begin position="1"/>
        <end position="19"/>
    </location>
</feature>
<evidence type="ECO:0000313" key="3">
    <source>
        <dbReference type="Proteomes" id="UP000617734"/>
    </source>
</evidence>
<organism evidence="2 3">
    <name type="scientific">Kitasatospora indigofera</name>
    <dbReference type="NCBI Taxonomy" id="67307"/>
    <lineage>
        <taxon>Bacteria</taxon>
        <taxon>Bacillati</taxon>
        <taxon>Actinomycetota</taxon>
        <taxon>Actinomycetes</taxon>
        <taxon>Kitasatosporales</taxon>
        <taxon>Streptomycetaceae</taxon>
        <taxon>Kitasatospora</taxon>
    </lineage>
</organism>